<evidence type="ECO:0000256" key="1">
    <source>
        <dbReference type="SAM" id="MobiDB-lite"/>
    </source>
</evidence>
<dbReference type="Proteomes" id="UP000324767">
    <property type="component" value="Unassembled WGS sequence"/>
</dbReference>
<sequence>MNELLMEGIQTHGEAPGDSSLNDYGEAVATGAEQHASCAPLGKPRIEPKFEDQRPAKASLTNTLPTPKLRPALDVLNRIRYDPNLDDEDHIVGYRDRHDGVQELCAALWKSDTTDEEFIPQHRIKYFKRKSDNVVVWDRFMRLDLIFGSGIKQNPSAPNVSNQHPPPPPPPLAPPDELPAAAAADAAPPSPHRKPSHSHMALSSTNSTIFAPSVPGRCTAIVVESCLPRRPSTADAENGKETHERENGKGDGKSPDGEAGAGGGDTGDIAADDGARGEVGGHGDW</sequence>
<dbReference type="InterPro" id="IPR040459">
    <property type="entry name" value="MJ1316"/>
</dbReference>
<dbReference type="Pfam" id="PF04457">
    <property type="entry name" value="MJ1316"/>
    <property type="match status" value="1"/>
</dbReference>
<feature type="compositionally biased region" description="Basic and acidic residues" evidence="1">
    <location>
        <begin position="273"/>
        <end position="285"/>
    </location>
</feature>
<organism evidence="3 4">
    <name type="scientific">Lasallia pustulata</name>
    <dbReference type="NCBI Taxonomy" id="136370"/>
    <lineage>
        <taxon>Eukaryota</taxon>
        <taxon>Fungi</taxon>
        <taxon>Dikarya</taxon>
        <taxon>Ascomycota</taxon>
        <taxon>Pezizomycotina</taxon>
        <taxon>Lecanoromycetes</taxon>
        <taxon>OSLEUM clade</taxon>
        <taxon>Umbilicariomycetidae</taxon>
        <taxon>Umbilicariales</taxon>
        <taxon>Umbilicariaceae</taxon>
        <taxon>Lasallia</taxon>
    </lineage>
</organism>
<feature type="compositionally biased region" description="Pro residues" evidence="1">
    <location>
        <begin position="164"/>
        <end position="177"/>
    </location>
</feature>
<feature type="compositionally biased region" description="Basic and acidic residues" evidence="1">
    <location>
        <begin position="237"/>
        <end position="256"/>
    </location>
</feature>
<dbReference type="PANTHER" id="PTHR46729">
    <property type="entry name" value="LEUKOCYTE RECEPTOR CLUSTER MEMBER 9"/>
    <property type="match status" value="1"/>
</dbReference>
<feature type="domain" description="MJ1316 RNA cyclic group end recognition" evidence="2">
    <location>
        <begin position="69"/>
        <end position="139"/>
    </location>
</feature>
<dbReference type="AlphaFoldDB" id="A0A5M8PGP0"/>
<proteinExistence type="predicted"/>
<feature type="compositionally biased region" description="Polar residues" evidence="1">
    <location>
        <begin position="154"/>
        <end position="163"/>
    </location>
</feature>
<name>A0A5M8PGP0_9LECA</name>
<evidence type="ECO:0000313" key="4">
    <source>
        <dbReference type="Proteomes" id="UP000324767"/>
    </source>
</evidence>
<protein>
    <submittedName>
        <fullName evidence="3">Poly(A) polymerase beta</fullName>
    </submittedName>
</protein>
<feature type="region of interest" description="Disordered" evidence="1">
    <location>
        <begin position="154"/>
        <end position="203"/>
    </location>
</feature>
<evidence type="ECO:0000259" key="2">
    <source>
        <dbReference type="Pfam" id="PF04457"/>
    </source>
</evidence>
<comment type="caution">
    <text evidence="3">The sequence shown here is derived from an EMBL/GenBank/DDBJ whole genome shotgun (WGS) entry which is preliminary data.</text>
</comment>
<dbReference type="PANTHER" id="PTHR46729:SF1">
    <property type="entry name" value="LEUKOCYTE RECEPTOR CLUSTER MEMBER 9"/>
    <property type="match status" value="1"/>
</dbReference>
<reference evidence="3 4" key="1">
    <citation type="submission" date="2019-09" db="EMBL/GenBank/DDBJ databases">
        <title>The hologenome of the rock-dwelling lichen Lasallia pustulata.</title>
        <authorList>
            <person name="Greshake Tzovaras B."/>
            <person name="Segers F."/>
            <person name="Bicker A."/>
            <person name="Dal Grande F."/>
            <person name="Otte J."/>
            <person name="Hankeln T."/>
            <person name="Schmitt I."/>
            <person name="Ebersberger I."/>
        </authorList>
    </citation>
    <scope>NUCLEOTIDE SEQUENCE [LARGE SCALE GENOMIC DNA]</scope>
    <source>
        <strain evidence="3">A1-1</strain>
    </source>
</reference>
<dbReference type="EMBL" id="VXIT01000015">
    <property type="protein sequence ID" value="KAA6408060.1"/>
    <property type="molecule type" value="Genomic_DNA"/>
</dbReference>
<dbReference type="InterPro" id="IPR042653">
    <property type="entry name" value="Leng9"/>
</dbReference>
<gene>
    <name evidence="3" type="ORF">FRX48_08411</name>
</gene>
<feature type="region of interest" description="Disordered" evidence="1">
    <location>
        <begin position="229"/>
        <end position="285"/>
    </location>
</feature>
<feature type="compositionally biased region" description="Low complexity" evidence="1">
    <location>
        <begin position="178"/>
        <end position="187"/>
    </location>
</feature>
<evidence type="ECO:0000313" key="3">
    <source>
        <dbReference type="EMBL" id="KAA6408060.1"/>
    </source>
</evidence>
<accession>A0A5M8PGP0</accession>
<dbReference type="OrthoDB" id="10263155at2759"/>
<feature type="region of interest" description="Disordered" evidence="1">
    <location>
        <begin position="1"/>
        <end position="20"/>
    </location>
</feature>